<dbReference type="AlphaFoldDB" id="A0A385JN18"/>
<evidence type="ECO:0000313" key="6">
    <source>
        <dbReference type="EMBL" id="AXY99723.1"/>
    </source>
</evidence>
<protein>
    <submittedName>
        <fullName evidence="6">Wzx</fullName>
    </submittedName>
</protein>
<dbReference type="PANTHER" id="PTHR30250">
    <property type="entry name" value="PST FAMILY PREDICTED COLANIC ACID TRANSPORTER"/>
    <property type="match status" value="1"/>
</dbReference>
<keyword evidence="5" id="KW-0472">Membrane</keyword>
<dbReference type="EMBL" id="KY710712">
    <property type="protein sequence ID" value="AXY99723.1"/>
    <property type="molecule type" value="Genomic_DNA"/>
</dbReference>
<sequence length="514" mass="58673">MNMTYNIKNKIIIKNTLFLYFRMILTLVITLYSSRIVLKTLGVEDFGIYNIVGGVVTMLTFISGAMTSATQRFLSFEIGKDNKEKLSKTFIMSINIHIMIIICIFIIAETAGLWLINNYLIIGPDRIKAANIVFQYSLLSFCFTILSTPYKANIIAHEKMNIFAYIGIIDVFLKLIAVLMLEYILGDKLIIYSILISIISISIYLILLAYNRLHFDTTKYKFYWNRKLFFSLFSYTGWNLFGNMASVGMNQGINILLNIFFGPIVNAARAISFQVNNAINGFVINLQSALSPQIVKSYAKNDISYLENLVLLGSKYSFFLILILSLPILLKPDIVLSLWLGNYPAYTSIFCQLILIDSLINSLSSSLMTAFQASGKIKKYQITIGSILLLNIPISYFLLSYGFEATITFAVSIVLSLISLIVRLLLLNELFPGISDKFYKTIFWRVIAIFSISYTLSWFITKDLKNDLFNFILTCITSWSFLIINIIFLGLTKNERLKVKNILVKKYIKFKENK</sequence>
<dbReference type="PANTHER" id="PTHR30250:SF26">
    <property type="entry name" value="PSMA PROTEIN"/>
    <property type="match status" value="1"/>
</dbReference>
<reference evidence="6" key="1">
    <citation type="journal article" date="2017" name="PLoS ONE">
        <title>Genetic diversity of the O antigens of Proteus species and the development of a suspension array for molecular serotyping.</title>
        <authorList>
            <person name="Yu X."/>
            <person name="Torzewska A."/>
            <person name="Zhang X."/>
            <person name="Yin Z."/>
            <person name="Drzewiecka D."/>
            <person name="Cao H."/>
            <person name="Liu B."/>
            <person name="Knirel Y.A."/>
            <person name="Rozalski A."/>
            <person name="Wang L."/>
        </authorList>
    </citation>
    <scope>NUCLEOTIDE SEQUENCE</scope>
    <source>
        <strain evidence="6">PrK 66/57</strain>
    </source>
</reference>
<evidence type="ECO:0000256" key="1">
    <source>
        <dbReference type="ARBA" id="ARBA00004651"/>
    </source>
</evidence>
<accession>A0A385JN18</accession>
<proteinExistence type="predicted"/>
<evidence type="ECO:0000256" key="4">
    <source>
        <dbReference type="ARBA" id="ARBA00022989"/>
    </source>
</evidence>
<name>A0A385JN18_PROMI</name>
<organism evidence="6">
    <name type="scientific">Proteus mirabilis</name>
    <dbReference type="NCBI Taxonomy" id="584"/>
    <lineage>
        <taxon>Bacteria</taxon>
        <taxon>Pseudomonadati</taxon>
        <taxon>Pseudomonadota</taxon>
        <taxon>Gammaproteobacteria</taxon>
        <taxon>Enterobacterales</taxon>
        <taxon>Morganellaceae</taxon>
        <taxon>Proteus</taxon>
    </lineage>
</organism>
<evidence type="ECO:0000256" key="3">
    <source>
        <dbReference type="ARBA" id="ARBA00022692"/>
    </source>
</evidence>
<dbReference type="RefSeq" id="WP_237584917.1">
    <property type="nucleotide sequence ID" value="NZ_JAGSKM010000020.1"/>
</dbReference>
<keyword evidence="4" id="KW-1133">Transmembrane helix</keyword>
<keyword evidence="3" id="KW-0812">Transmembrane</keyword>
<evidence type="ECO:0000256" key="5">
    <source>
        <dbReference type="ARBA" id="ARBA00023136"/>
    </source>
</evidence>
<keyword evidence="2" id="KW-1003">Cell membrane</keyword>
<comment type="subcellular location">
    <subcellularLocation>
        <location evidence="1">Cell membrane</location>
        <topology evidence="1">Multi-pass membrane protein</topology>
    </subcellularLocation>
</comment>
<dbReference type="InterPro" id="IPR050833">
    <property type="entry name" value="Poly_Biosynth_Transport"/>
</dbReference>
<evidence type="ECO:0000256" key="2">
    <source>
        <dbReference type="ARBA" id="ARBA00022475"/>
    </source>
</evidence>
<dbReference type="GO" id="GO:0005886">
    <property type="term" value="C:plasma membrane"/>
    <property type="evidence" value="ECO:0007669"/>
    <property type="project" value="UniProtKB-SubCell"/>
</dbReference>